<protein>
    <submittedName>
        <fullName evidence="2">SURP motif domain-containing protein</fullName>
    </submittedName>
</protein>
<evidence type="ECO:0000313" key="1">
    <source>
        <dbReference type="Proteomes" id="UP000887580"/>
    </source>
</evidence>
<sequence>MAKNRKKTESVDDDADLCVFGFEVKLFNQAESINKEGPYMIHLPYDDDVEVDRYDCRLLLHSSKEMGELQPKSDVPDFEEDYLCEEERYLDLKNLEVKDKPSPQINNTGVPFTYEKQSPSPPAVNPVTEEPFHQIYPSGMILPSTKKQALLIEKTAKFVVEKGADYETSISSKASSNKNLYFLLPGDPLNGYYKYVVSLMKDKIYILIPEHQEEENASESDEEYLNPLLMRKRKQHPEPSAAPKPKKAGNFSIFYKSNENDIIQPKLYFEWYERFYNGPSPYYPNILPKIIKPPEQLAAGIRTQAEQVAKNGREQEKVFTNSDASGSKHMQFTNPYYMFYQQYLFKRAVEIEEANKEQERQKAAQEEGEIIEEALGDSADVEEEELQRQMERRQKAHLFLNTILSQKRNQSTVEIEDAIKEQERQKAAQEEGEIIEEALGDSADVEEEEELQRQMERRQKAHLFLKTILSQKRKQSTEDKKDG</sequence>
<evidence type="ECO:0000313" key="2">
    <source>
        <dbReference type="WBParaSite" id="PS1159_v2.g10590.t1"/>
    </source>
</evidence>
<dbReference type="Proteomes" id="UP000887580">
    <property type="component" value="Unplaced"/>
</dbReference>
<name>A0AC35EVV2_9BILA</name>
<organism evidence="1 2">
    <name type="scientific">Panagrolaimus sp. PS1159</name>
    <dbReference type="NCBI Taxonomy" id="55785"/>
    <lineage>
        <taxon>Eukaryota</taxon>
        <taxon>Metazoa</taxon>
        <taxon>Ecdysozoa</taxon>
        <taxon>Nematoda</taxon>
        <taxon>Chromadorea</taxon>
        <taxon>Rhabditida</taxon>
        <taxon>Tylenchina</taxon>
        <taxon>Panagrolaimomorpha</taxon>
        <taxon>Panagrolaimoidea</taxon>
        <taxon>Panagrolaimidae</taxon>
        <taxon>Panagrolaimus</taxon>
    </lineage>
</organism>
<accession>A0AC35EVV2</accession>
<proteinExistence type="predicted"/>
<dbReference type="WBParaSite" id="PS1159_v2.g10590.t1">
    <property type="protein sequence ID" value="PS1159_v2.g10590.t1"/>
    <property type="gene ID" value="PS1159_v2.g10590"/>
</dbReference>
<reference evidence="2" key="1">
    <citation type="submission" date="2022-11" db="UniProtKB">
        <authorList>
            <consortium name="WormBaseParasite"/>
        </authorList>
    </citation>
    <scope>IDENTIFICATION</scope>
</reference>